<dbReference type="InterPro" id="IPR036869">
    <property type="entry name" value="J_dom_sf"/>
</dbReference>
<keyword evidence="3" id="KW-1185">Reference proteome</keyword>
<sequence length="124" mass="13953">MPTHAWPDSLDIAMLAFWALVLVGAPIAGYVLMVVDYRAYLRSLRRALVVVRSYATGLPSWVREHEPPCLKALGLTLPVTREQVLAAYRQKVKTIHPDLGGSRRDFTRLQEHFEQALLLADDAT</sequence>
<dbReference type="Gene3D" id="1.10.287.110">
    <property type="entry name" value="DnaJ domain"/>
    <property type="match status" value="1"/>
</dbReference>
<reference evidence="2 3" key="1">
    <citation type="submission" date="2019-02" db="EMBL/GenBank/DDBJ databases">
        <title>Deep-cultivation of Planctomycetes and their phenomic and genomic characterization uncovers novel biology.</title>
        <authorList>
            <person name="Wiegand S."/>
            <person name="Jogler M."/>
            <person name="Boedeker C."/>
            <person name="Pinto D."/>
            <person name="Vollmers J."/>
            <person name="Rivas-Marin E."/>
            <person name="Kohn T."/>
            <person name="Peeters S.H."/>
            <person name="Heuer A."/>
            <person name="Rast P."/>
            <person name="Oberbeckmann S."/>
            <person name="Bunk B."/>
            <person name="Jeske O."/>
            <person name="Meyerdierks A."/>
            <person name="Storesund J.E."/>
            <person name="Kallscheuer N."/>
            <person name="Luecker S."/>
            <person name="Lage O.M."/>
            <person name="Pohl T."/>
            <person name="Merkel B.J."/>
            <person name="Hornburger P."/>
            <person name="Mueller R.-W."/>
            <person name="Bruemmer F."/>
            <person name="Labrenz M."/>
            <person name="Spormann A.M."/>
            <person name="Op den Camp H."/>
            <person name="Overmann J."/>
            <person name="Amann R."/>
            <person name="Jetten M.S.M."/>
            <person name="Mascher T."/>
            <person name="Medema M.H."/>
            <person name="Devos D.P."/>
            <person name="Kaster A.-K."/>
            <person name="Ovreas L."/>
            <person name="Rohde M."/>
            <person name="Galperin M.Y."/>
            <person name="Jogler C."/>
        </authorList>
    </citation>
    <scope>NUCLEOTIDE SEQUENCE [LARGE SCALE GENOMIC DNA]</scope>
    <source>
        <strain evidence="2 3">Pla175</strain>
    </source>
</reference>
<protein>
    <recommendedName>
        <fullName evidence="4">DnaJ domain protein</fullName>
    </recommendedName>
</protein>
<dbReference type="OrthoDB" id="292111at2"/>
<dbReference type="AlphaFoldDB" id="A0A518D5K3"/>
<accession>A0A518D5K3</accession>
<dbReference type="Proteomes" id="UP000317429">
    <property type="component" value="Chromosome"/>
</dbReference>
<keyword evidence="1" id="KW-0472">Membrane</keyword>
<gene>
    <name evidence="2" type="ORF">Pla175_01010</name>
</gene>
<name>A0A518D5K3_9BACT</name>
<organism evidence="2 3">
    <name type="scientific">Pirellulimonas nuda</name>
    <dbReference type="NCBI Taxonomy" id="2528009"/>
    <lineage>
        <taxon>Bacteria</taxon>
        <taxon>Pseudomonadati</taxon>
        <taxon>Planctomycetota</taxon>
        <taxon>Planctomycetia</taxon>
        <taxon>Pirellulales</taxon>
        <taxon>Lacipirellulaceae</taxon>
        <taxon>Pirellulimonas</taxon>
    </lineage>
</organism>
<dbReference type="RefSeq" id="WP_145280261.1">
    <property type="nucleotide sequence ID" value="NZ_CP036291.1"/>
</dbReference>
<keyword evidence="1" id="KW-0812">Transmembrane</keyword>
<proteinExistence type="predicted"/>
<evidence type="ECO:0000256" key="1">
    <source>
        <dbReference type="SAM" id="Phobius"/>
    </source>
</evidence>
<evidence type="ECO:0000313" key="2">
    <source>
        <dbReference type="EMBL" id="QDU86751.1"/>
    </source>
</evidence>
<keyword evidence="1" id="KW-1133">Transmembrane helix</keyword>
<evidence type="ECO:0000313" key="3">
    <source>
        <dbReference type="Proteomes" id="UP000317429"/>
    </source>
</evidence>
<dbReference type="SUPFAM" id="SSF46565">
    <property type="entry name" value="Chaperone J-domain"/>
    <property type="match status" value="1"/>
</dbReference>
<dbReference type="EMBL" id="CP036291">
    <property type="protein sequence ID" value="QDU86751.1"/>
    <property type="molecule type" value="Genomic_DNA"/>
</dbReference>
<evidence type="ECO:0008006" key="4">
    <source>
        <dbReference type="Google" id="ProtNLM"/>
    </source>
</evidence>
<dbReference type="KEGG" id="pnd:Pla175_01010"/>
<feature type="transmembrane region" description="Helical" evidence="1">
    <location>
        <begin position="12"/>
        <end position="35"/>
    </location>
</feature>